<feature type="region of interest" description="Disordered" evidence="1">
    <location>
        <begin position="330"/>
        <end position="352"/>
    </location>
</feature>
<organism evidence="3 4">
    <name type="scientific">Neorhodopirellula lusitana</name>
    <dbReference type="NCBI Taxonomy" id="445327"/>
    <lineage>
        <taxon>Bacteria</taxon>
        <taxon>Pseudomonadati</taxon>
        <taxon>Planctomycetota</taxon>
        <taxon>Planctomycetia</taxon>
        <taxon>Pirellulales</taxon>
        <taxon>Pirellulaceae</taxon>
        <taxon>Neorhodopirellula</taxon>
    </lineage>
</organism>
<feature type="signal peptide" evidence="2">
    <location>
        <begin position="1"/>
        <end position="26"/>
    </location>
</feature>
<keyword evidence="4" id="KW-1185">Reference proteome</keyword>
<name>A0ABY1PTK0_9BACT</name>
<evidence type="ECO:0000313" key="3">
    <source>
        <dbReference type="EMBL" id="SMP43379.1"/>
    </source>
</evidence>
<protein>
    <submittedName>
        <fullName evidence="3">Uncharacterized protein</fullName>
    </submittedName>
</protein>
<evidence type="ECO:0000256" key="2">
    <source>
        <dbReference type="SAM" id="SignalP"/>
    </source>
</evidence>
<reference evidence="3 4" key="1">
    <citation type="submission" date="2017-05" db="EMBL/GenBank/DDBJ databases">
        <authorList>
            <person name="Varghese N."/>
            <person name="Submissions S."/>
        </authorList>
    </citation>
    <scope>NUCLEOTIDE SEQUENCE [LARGE SCALE GENOMIC DNA]</scope>
    <source>
        <strain evidence="3 4">DSM 25457</strain>
    </source>
</reference>
<keyword evidence="2" id="KW-0732">Signal</keyword>
<accession>A0ABY1PTK0</accession>
<dbReference type="RefSeq" id="WP_283431094.1">
    <property type="nucleotide sequence ID" value="NZ_FXUG01000001.1"/>
</dbReference>
<proteinExistence type="predicted"/>
<dbReference type="EMBL" id="FXUG01000001">
    <property type="protein sequence ID" value="SMP43379.1"/>
    <property type="molecule type" value="Genomic_DNA"/>
</dbReference>
<comment type="caution">
    <text evidence="3">The sequence shown here is derived from an EMBL/GenBank/DDBJ whole genome shotgun (WGS) entry which is preliminary data.</text>
</comment>
<evidence type="ECO:0000313" key="4">
    <source>
        <dbReference type="Proteomes" id="UP001158067"/>
    </source>
</evidence>
<dbReference type="Proteomes" id="UP001158067">
    <property type="component" value="Unassembled WGS sequence"/>
</dbReference>
<feature type="chain" id="PRO_5046996498" evidence="2">
    <location>
        <begin position="27"/>
        <end position="514"/>
    </location>
</feature>
<evidence type="ECO:0000256" key="1">
    <source>
        <dbReference type="SAM" id="MobiDB-lite"/>
    </source>
</evidence>
<gene>
    <name evidence="3" type="ORF">SAMN06265222_101932</name>
</gene>
<sequence>MSTITPIHCVAVLTSLFCGVVTSAHSTPSTEVENVPNWRSMTKWVPPTANAILAMDAEAMFQSELAIQNDWRESHAENFDRNPTMLPPPTNRFLLSTEVDTEHFEPNHELAVIATSTPVEFDEIQKRVEGEVDTISGWQSIRTVRDSYVVPIDNQHVILIRQASRQWAAQQLRRGRDRAQPQLSPVLSDAIDQVASRDSQIVVAVDLADAIPRSAMSGVLRHSGVLQETNDMNSLVDEMIELQGFVLSIRVTDKMTGRLEMVFETEPTQLKTIAKPIMLELLAGAGAVLPEFKEWQAVPRPKRLALQGELTVAGLRRVLSLLSVEPASFEQESSPAEATANRKPKLNPEQVQARATKNYVKRVTRLADGVVAVGKSSNLREQVLWTDRSAKAITRMTTKNIEYEAAKLGRQIAYGMLGIVSAYQEADQNARSRMVSENPPTMRWETKMIPYRTFVTPYGRYYRYRPFNYAQVYSEQNAIHSRQIISEELTKANIKAKELVAQIESDVVRLNQVP</sequence>